<evidence type="ECO:0000313" key="3">
    <source>
        <dbReference type="Proteomes" id="UP001278500"/>
    </source>
</evidence>
<feature type="region of interest" description="Disordered" evidence="1">
    <location>
        <begin position="1"/>
        <end position="25"/>
    </location>
</feature>
<name>A0AAE0MJB9_9PEZI</name>
<dbReference type="GeneID" id="87860887"/>
<dbReference type="Proteomes" id="UP001278500">
    <property type="component" value="Unassembled WGS sequence"/>
</dbReference>
<dbReference type="AlphaFoldDB" id="A0AAE0MJB9"/>
<reference evidence="2" key="1">
    <citation type="journal article" date="2023" name="Mol. Phylogenet. Evol.">
        <title>Genome-scale phylogeny and comparative genomics of the fungal order Sordariales.</title>
        <authorList>
            <person name="Hensen N."/>
            <person name="Bonometti L."/>
            <person name="Westerberg I."/>
            <person name="Brannstrom I.O."/>
            <person name="Guillou S."/>
            <person name="Cros-Aarteil S."/>
            <person name="Calhoun S."/>
            <person name="Haridas S."/>
            <person name="Kuo A."/>
            <person name="Mondo S."/>
            <person name="Pangilinan J."/>
            <person name="Riley R."/>
            <person name="LaButti K."/>
            <person name="Andreopoulos B."/>
            <person name="Lipzen A."/>
            <person name="Chen C."/>
            <person name="Yan M."/>
            <person name="Daum C."/>
            <person name="Ng V."/>
            <person name="Clum A."/>
            <person name="Steindorff A."/>
            <person name="Ohm R.A."/>
            <person name="Martin F."/>
            <person name="Silar P."/>
            <person name="Natvig D.O."/>
            <person name="Lalanne C."/>
            <person name="Gautier V."/>
            <person name="Ament-Velasquez S.L."/>
            <person name="Kruys A."/>
            <person name="Hutchinson M.I."/>
            <person name="Powell A.J."/>
            <person name="Barry K."/>
            <person name="Miller A.N."/>
            <person name="Grigoriev I.V."/>
            <person name="Debuchy R."/>
            <person name="Gladieux P."/>
            <person name="Hiltunen Thoren M."/>
            <person name="Johannesson H."/>
        </authorList>
    </citation>
    <scope>NUCLEOTIDE SEQUENCE</scope>
    <source>
        <strain evidence="2">CBS 560.94</strain>
    </source>
</reference>
<accession>A0AAE0MJB9</accession>
<comment type="caution">
    <text evidence="2">The sequence shown here is derived from an EMBL/GenBank/DDBJ whole genome shotgun (WGS) entry which is preliminary data.</text>
</comment>
<reference evidence="2" key="2">
    <citation type="submission" date="2023-06" db="EMBL/GenBank/DDBJ databases">
        <authorList>
            <consortium name="Lawrence Berkeley National Laboratory"/>
            <person name="Haridas S."/>
            <person name="Hensen N."/>
            <person name="Bonometti L."/>
            <person name="Westerberg I."/>
            <person name="Brannstrom I.O."/>
            <person name="Guillou S."/>
            <person name="Cros-Aarteil S."/>
            <person name="Calhoun S."/>
            <person name="Kuo A."/>
            <person name="Mondo S."/>
            <person name="Pangilinan J."/>
            <person name="Riley R."/>
            <person name="Labutti K."/>
            <person name="Andreopoulos B."/>
            <person name="Lipzen A."/>
            <person name="Chen C."/>
            <person name="Yanf M."/>
            <person name="Daum C."/>
            <person name="Ng V."/>
            <person name="Clum A."/>
            <person name="Steindorff A."/>
            <person name="Ohm R."/>
            <person name="Martin F."/>
            <person name="Silar P."/>
            <person name="Natvig D."/>
            <person name="Lalanne C."/>
            <person name="Gautier V."/>
            <person name="Ament-Velasquez S.L."/>
            <person name="Kruys A."/>
            <person name="Hutchinson M.I."/>
            <person name="Powell A.J."/>
            <person name="Barry K."/>
            <person name="Miller A.N."/>
            <person name="Grigoriev I.V."/>
            <person name="Debuchy R."/>
            <person name="Gladieux P."/>
            <person name="Thoren M.H."/>
            <person name="Johannesson H."/>
        </authorList>
    </citation>
    <scope>NUCLEOTIDE SEQUENCE</scope>
    <source>
        <strain evidence="2">CBS 560.94</strain>
    </source>
</reference>
<feature type="compositionally biased region" description="Polar residues" evidence="1">
    <location>
        <begin position="1"/>
        <end position="13"/>
    </location>
</feature>
<proteinExistence type="predicted"/>
<sequence length="167" mass="17770">METNRASGSQQPADNVDEDPSGVHEVSGVFQEPFTPEELLVAQNCVLPSSFNPEPSIRQIITQMAIYHKIRFQSCESAKLNSNINVPSTASDSRPLDYAPDALGPATPFQLYHPVASPVGHQLAGSNIGNPNSTPRPSRLALGVPVGPPIVSQEKCDALAGRCNSLV</sequence>
<dbReference type="EMBL" id="JAUEPP010000010">
    <property type="protein sequence ID" value="KAK3334592.1"/>
    <property type="molecule type" value="Genomic_DNA"/>
</dbReference>
<dbReference type="RefSeq" id="XP_062676758.1">
    <property type="nucleotide sequence ID" value="XM_062823733.1"/>
</dbReference>
<evidence type="ECO:0000256" key="1">
    <source>
        <dbReference type="SAM" id="MobiDB-lite"/>
    </source>
</evidence>
<gene>
    <name evidence="2" type="ORF">B0H65DRAFT_389128</name>
</gene>
<feature type="non-terminal residue" evidence="2">
    <location>
        <position position="167"/>
    </location>
</feature>
<organism evidence="2 3">
    <name type="scientific">Neurospora tetraspora</name>
    <dbReference type="NCBI Taxonomy" id="94610"/>
    <lineage>
        <taxon>Eukaryota</taxon>
        <taxon>Fungi</taxon>
        <taxon>Dikarya</taxon>
        <taxon>Ascomycota</taxon>
        <taxon>Pezizomycotina</taxon>
        <taxon>Sordariomycetes</taxon>
        <taxon>Sordariomycetidae</taxon>
        <taxon>Sordariales</taxon>
        <taxon>Sordariaceae</taxon>
        <taxon>Neurospora</taxon>
    </lineage>
</organism>
<evidence type="ECO:0000313" key="2">
    <source>
        <dbReference type="EMBL" id="KAK3334592.1"/>
    </source>
</evidence>
<keyword evidence="3" id="KW-1185">Reference proteome</keyword>
<protein>
    <submittedName>
        <fullName evidence="2">Uncharacterized protein</fullName>
    </submittedName>
</protein>